<evidence type="ECO:0000313" key="2">
    <source>
        <dbReference type="Proteomes" id="UP000324222"/>
    </source>
</evidence>
<dbReference type="EMBL" id="VSRR010110327">
    <property type="protein sequence ID" value="MPC97511.1"/>
    <property type="molecule type" value="Genomic_DNA"/>
</dbReference>
<organism evidence="1 2">
    <name type="scientific">Portunus trituberculatus</name>
    <name type="common">Swimming crab</name>
    <name type="synonym">Neptunus trituberculatus</name>
    <dbReference type="NCBI Taxonomy" id="210409"/>
    <lineage>
        <taxon>Eukaryota</taxon>
        <taxon>Metazoa</taxon>
        <taxon>Ecdysozoa</taxon>
        <taxon>Arthropoda</taxon>
        <taxon>Crustacea</taxon>
        <taxon>Multicrustacea</taxon>
        <taxon>Malacostraca</taxon>
        <taxon>Eumalacostraca</taxon>
        <taxon>Eucarida</taxon>
        <taxon>Decapoda</taxon>
        <taxon>Pleocyemata</taxon>
        <taxon>Brachyura</taxon>
        <taxon>Eubrachyura</taxon>
        <taxon>Portunoidea</taxon>
        <taxon>Portunidae</taxon>
        <taxon>Portuninae</taxon>
        <taxon>Portunus</taxon>
    </lineage>
</organism>
<dbReference type="AlphaFoldDB" id="A0A5B7JHG2"/>
<name>A0A5B7JHG2_PORTR</name>
<sequence>MGREKAKRAVGDIGQHLNTAHQHPSFNAAVPSRLSGIGILNLVLSEQLSPPTSEAAKPSPLLLPCYRKLCHFYFLLHLNQQG</sequence>
<evidence type="ECO:0000313" key="1">
    <source>
        <dbReference type="EMBL" id="MPC97511.1"/>
    </source>
</evidence>
<comment type="caution">
    <text evidence="1">The sequence shown here is derived from an EMBL/GenBank/DDBJ whole genome shotgun (WGS) entry which is preliminary data.</text>
</comment>
<protein>
    <submittedName>
        <fullName evidence="1">Uncharacterized protein</fullName>
    </submittedName>
</protein>
<proteinExistence type="predicted"/>
<reference evidence="1 2" key="1">
    <citation type="submission" date="2019-05" db="EMBL/GenBank/DDBJ databases">
        <title>Another draft genome of Portunus trituberculatus and its Hox gene families provides insights of decapod evolution.</title>
        <authorList>
            <person name="Jeong J.-H."/>
            <person name="Song I."/>
            <person name="Kim S."/>
            <person name="Choi T."/>
            <person name="Kim D."/>
            <person name="Ryu S."/>
            <person name="Kim W."/>
        </authorList>
    </citation>
    <scope>NUCLEOTIDE SEQUENCE [LARGE SCALE GENOMIC DNA]</scope>
    <source>
        <tissue evidence="1">Muscle</tissue>
    </source>
</reference>
<gene>
    <name evidence="1" type="ORF">E2C01_092829</name>
</gene>
<accession>A0A5B7JHG2</accession>
<keyword evidence="2" id="KW-1185">Reference proteome</keyword>
<dbReference type="Proteomes" id="UP000324222">
    <property type="component" value="Unassembled WGS sequence"/>
</dbReference>